<dbReference type="Proteomes" id="UP001530400">
    <property type="component" value="Unassembled WGS sequence"/>
</dbReference>
<dbReference type="Pfam" id="PF01263">
    <property type="entry name" value="Aldose_epim"/>
    <property type="match status" value="1"/>
</dbReference>
<keyword evidence="5" id="KW-1185">Reference proteome</keyword>
<organism evidence="4 5">
    <name type="scientific">Cyclotella atomus</name>
    <dbReference type="NCBI Taxonomy" id="382360"/>
    <lineage>
        <taxon>Eukaryota</taxon>
        <taxon>Sar</taxon>
        <taxon>Stramenopiles</taxon>
        <taxon>Ochrophyta</taxon>
        <taxon>Bacillariophyta</taxon>
        <taxon>Coscinodiscophyceae</taxon>
        <taxon>Thalassiosirophycidae</taxon>
        <taxon>Stephanodiscales</taxon>
        <taxon>Stephanodiscaceae</taxon>
        <taxon>Cyclotella</taxon>
    </lineage>
</organism>
<gene>
    <name evidence="4" type="ORF">ACHAWO_005190</name>
</gene>
<sequence length="428" mass="47425">MTMMANVVVSELAPLSVSADVVVRTFQLHLNNVTIELCSLGATITKILLPNYKHPDRQRDDVVLSYASPKTQFDDRNSVYFGAIVGRVANRIKNGSFQLYQTEVMSDSDEPRMKLETYQLETNNGPNHLHGGFDGFGTRNWDSAIINDSQGQVQFTLTSHDEDQGYPAGIEVTATYSLKQSNDSQEGVKLHLSMSAKLLPGETKATPISLAQHSYFNLASHSSRERILNHVLTMPNCRSFTPVDGTSIPTREVRTVADSSMDFTTGQIMSDALVRNGEENGLDPMVARDNIQVLNKQSINNSPIYGFDHNYAIHQEHTNEEAGLFLAAILEHHPSGRSLRVRTTAPGVQLYTANYLDGMNPSISKDECSYDRWQGVCLETQTYPDCIILENEHDNSSGFEAGKCFVLRPGGDDYSHDVVFEFASISSS</sequence>
<comment type="similarity">
    <text evidence="1">Belongs to the aldose epimerase family.</text>
</comment>
<name>A0ABD3PG20_9STRA</name>
<keyword evidence="3" id="KW-0119">Carbohydrate metabolism</keyword>
<evidence type="ECO:0000313" key="5">
    <source>
        <dbReference type="Proteomes" id="UP001530400"/>
    </source>
</evidence>
<dbReference type="EMBL" id="JALLPJ020000694">
    <property type="protein sequence ID" value="KAL3785415.1"/>
    <property type="molecule type" value="Genomic_DNA"/>
</dbReference>
<proteinExistence type="inferred from homology"/>
<dbReference type="InterPro" id="IPR047215">
    <property type="entry name" value="Galactose_mutarotase-like"/>
</dbReference>
<reference evidence="4 5" key="1">
    <citation type="submission" date="2024-10" db="EMBL/GenBank/DDBJ databases">
        <title>Updated reference genomes for cyclostephanoid diatoms.</title>
        <authorList>
            <person name="Roberts W.R."/>
            <person name="Alverson A.J."/>
        </authorList>
    </citation>
    <scope>NUCLEOTIDE SEQUENCE [LARGE SCALE GENOMIC DNA]</scope>
    <source>
        <strain evidence="4 5">AJA010-31</strain>
    </source>
</reference>
<evidence type="ECO:0000256" key="1">
    <source>
        <dbReference type="ARBA" id="ARBA00006206"/>
    </source>
</evidence>
<dbReference type="InterPro" id="IPR008183">
    <property type="entry name" value="Aldose_1/G6P_1-epimerase"/>
</dbReference>
<comment type="caution">
    <text evidence="4">The sequence shown here is derived from an EMBL/GenBank/DDBJ whole genome shotgun (WGS) entry which is preliminary data.</text>
</comment>
<dbReference type="PANTHER" id="PTHR10091:SF0">
    <property type="entry name" value="GALACTOSE MUTAROTASE"/>
    <property type="match status" value="1"/>
</dbReference>
<dbReference type="SUPFAM" id="SSF74650">
    <property type="entry name" value="Galactose mutarotase-like"/>
    <property type="match status" value="1"/>
</dbReference>
<dbReference type="Gene3D" id="2.70.98.10">
    <property type="match status" value="1"/>
</dbReference>
<dbReference type="GO" id="GO:0016853">
    <property type="term" value="F:isomerase activity"/>
    <property type="evidence" value="ECO:0007669"/>
    <property type="project" value="UniProtKB-KW"/>
</dbReference>
<evidence type="ECO:0000256" key="3">
    <source>
        <dbReference type="ARBA" id="ARBA00023277"/>
    </source>
</evidence>
<evidence type="ECO:0000256" key="2">
    <source>
        <dbReference type="ARBA" id="ARBA00023235"/>
    </source>
</evidence>
<accession>A0ABD3PG20</accession>
<dbReference type="CDD" id="cd09019">
    <property type="entry name" value="galactose_mutarotase_like"/>
    <property type="match status" value="1"/>
</dbReference>
<dbReference type="InterPro" id="IPR011013">
    <property type="entry name" value="Gal_mutarotase_sf_dom"/>
</dbReference>
<protein>
    <recommendedName>
        <fullName evidence="6">Aldose 1-epimerase</fullName>
    </recommendedName>
</protein>
<keyword evidence="2" id="KW-0413">Isomerase</keyword>
<dbReference type="AlphaFoldDB" id="A0ABD3PG20"/>
<evidence type="ECO:0000313" key="4">
    <source>
        <dbReference type="EMBL" id="KAL3785415.1"/>
    </source>
</evidence>
<dbReference type="PANTHER" id="PTHR10091">
    <property type="entry name" value="ALDOSE-1-EPIMERASE"/>
    <property type="match status" value="1"/>
</dbReference>
<dbReference type="InterPro" id="IPR014718">
    <property type="entry name" value="GH-type_carb-bd"/>
</dbReference>
<evidence type="ECO:0008006" key="6">
    <source>
        <dbReference type="Google" id="ProtNLM"/>
    </source>
</evidence>